<keyword evidence="2" id="KW-0472">Membrane</keyword>
<evidence type="ECO:0000313" key="4">
    <source>
        <dbReference type="EMBL" id="RRT51137.1"/>
    </source>
</evidence>
<feature type="domain" description="Cyclin N-terminal" evidence="3">
    <location>
        <begin position="137"/>
        <end position="193"/>
    </location>
</feature>
<proteinExistence type="predicted"/>
<sequence length="385" mass="44019">KMGEPSEAAFDIGMINGECSVENKLLHRFRSSWYFSKEEIEENSPSRKDGIDSRKESQLRMLYCSFLRDIGIRLGLYALYLISFLVLHMLHMIIILLVQPQVTIATAIMYCHRFYLHQSHVKNEWQVWVLAFISSFVFLLCVRLIKNVFVFMSDKKSLFQTVATVCMFLASKVEETPCGLDKIVVVAYETVYKRDPTATRKIRQKQMKLLLVYNRRCSVTPLEKPVAVAANKEVSSSPDSVLDRPDSSRSTSSQESDIDHKSHKPKDSINHVVINMPNAAGEQNVVEDRLEPQSQMRGFEIPIDVAEHNEMSGRNMDQARTKGDQSWGGLGKIDMDRIKSTIKKRKREKEMDKLAMMANDTSEDGWIERELEAGIELEAESAAKK</sequence>
<evidence type="ECO:0000256" key="2">
    <source>
        <dbReference type="SAM" id="Phobius"/>
    </source>
</evidence>
<dbReference type="Pfam" id="PF00134">
    <property type="entry name" value="Cyclin_N"/>
    <property type="match status" value="1"/>
</dbReference>
<keyword evidence="2" id="KW-1133">Transmembrane helix</keyword>
<keyword evidence="2" id="KW-0812">Transmembrane</keyword>
<feature type="transmembrane region" description="Helical" evidence="2">
    <location>
        <begin position="125"/>
        <end position="145"/>
    </location>
</feature>
<dbReference type="InterPro" id="IPR043198">
    <property type="entry name" value="Cyclin/Ssn8"/>
</dbReference>
<organism evidence="4 5">
    <name type="scientific">Ensete ventricosum</name>
    <name type="common">Abyssinian banana</name>
    <name type="synonym">Musa ensete</name>
    <dbReference type="NCBI Taxonomy" id="4639"/>
    <lineage>
        <taxon>Eukaryota</taxon>
        <taxon>Viridiplantae</taxon>
        <taxon>Streptophyta</taxon>
        <taxon>Embryophyta</taxon>
        <taxon>Tracheophyta</taxon>
        <taxon>Spermatophyta</taxon>
        <taxon>Magnoliopsida</taxon>
        <taxon>Liliopsida</taxon>
        <taxon>Zingiberales</taxon>
        <taxon>Musaceae</taxon>
        <taxon>Ensete</taxon>
    </lineage>
</organism>
<feature type="non-terminal residue" evidence="4">
    <location>
        <position position="1"/>
    </location>
</feature>
<accession>A0A426YHI0</accession>
<name>A0A426YHI0_ENSVE</name>
<evidence type="ECO:0000313" key="5">
    <source>
        <dbReference type="Proteomes" id="UP000287651"/>
    </source>
</evidence>
<dbReference type="EMBL" id="AMZH03012376">
    <property type="protein sequence ID" value="RRT51137.1"/>
    <property type="molecule type" value="Genomic_DNA"/>
</dbReference>
<comment type="caution">
    <text evidence="4">The sequence shown here is derived from an EMBL/GenBank/DDBJ whole genome shotgun (WGS) entry which is preliminary data.</text>
</comment>
<reference evidence="4 5" key="1">
    <citation type="journal article" date="2014" name="Agronomy (Basel)">
        <title>A Draft Genome Sequence for Ensete ventricosum, the Drought-Tolerant Tree Against Hunger.</title>
        <authorList>
            <person name="Harrison J."/>
            <person name="Moore K.A."/>
            <person name="Paszkiewicz K."/>
            <person name="Jones T."/>
            <person name="Grant M."/>
            <person name="Ambacheew D."/>
            <person name="Muzemil S."/>
            <person name="Studholme D.J."/>
        </authorList>
    </citation>
    <scope>NUCLEOTIDE SEQUENCE [LARGE SCALE GENOMIC DNA]</scope>
</reference>
<dbReference type="InterPro" id="IPR006671">
    <property type="entry name" value="Cyclin_N"/>
</dbReference>
<protein>
    <recommendedName>
        <fullName evidence="3">Cyclin N-terminal domain-containing protein</fullName>
    </recommendedName>
</protein>
<dbReference type="SUPFAM" id="SSF47954">
    <property type="entry name" value="Cyclin-like"/>
    <property type="match status" value="2"/>
</dbReference>
<feature type="region of interest" description="Disordered" evidence="1">
    <location>
        <begin position="228"/>
        <end position="269"/>
    </location>
</feature>
<evidence type="ECO:0000256" key="1">
    <source>
        <dbReference type="SAM" id="MobiDB-lite"/>
    </source>
</evidence>
<dbReference type="InterPro" id="IPR036915">
    <property type="entry name" value="Cyclin-like_sf"/>
</dbReference>
<dbReference type="PANTHER" id="PTHR10026">
    <property type="entry name" value="CYCLIN"/>
    <property type="match status" value="1"/>
</dbReference>
<dbReference type="GO" id="GO:0006357">
    <property type="term" value="P:regulation of transcription by RNA polymerase II"/>
    <property type="evidence" value="ECO:0007669"/>
    <property type="project" value="InterPro"/>
</dbReference>
<gene>
    <name evidence="4" type="ORF">B296_00051269</name>
</gene>
<dbReference type="Gene3D" id="1.10.472.10">
    <property type="entry name" value="Cyclin-like"/>
    <property type="match status" value="1"/>
</dbReference>
<dbReference type="GO" id="GO:0016538">
    <property type="term" value="F:cyclin-dependent protein serine/threonine kinase regulator activity"/>
    <property type="evidence" value="ECO:0007669"/>
    <property type="project" value="InterPro"/>
</dbReference>
<evidence type="ECO:0000259" key="3">
    <source>
        <dbReference type="Pfam" id="PF00134"/>
    </source>
</evidence>
<dbReference type="Proteomes" id="UP000287651">
    <property type="component" value="Unassembled WGS sequence"/>
</dbReference>
<feature type="compositionally biased region" description="Basic and acidic residues" evidence="1">
    <location>
        <begin position="257"/>
        <end position="269"/>
    </location>
</feature>
<dbReference type="AlphaFoldDB" id="A0A426YHI0"/>